<name>A0ABM6ARP8_BORHE</name>
<accession>A0ABM6ARP8</accession>
<reference evidence="2 3" key="3">
    <citation type="journal article" date="2006" name="Mol. Microbiol.">
        <title>Antigenic variation by Borrelia hermsii occurs through recombination between extragenic repetitive elements on linear plasmids.</title>
        <authorList>
            <person name="Dai Q."/>
            <person name="Restrepo B.I."/>
            <person name="Porcella S.F."/>
            <person name="Raffel S.J."/>
            <person name="Schwan T.G."/>
            <person name="Barbour A.G."/>
        </authorList>
    </citation>
    <scope>NUCLEOTIDE SEQUENCE [LARGE SCALE GENOMIC DNA]</scope>
    <source>
        <strain evidence="2 3">HS1</strain>
    </source>
</reference>
<protein>
    <recommendedName>
        <fullName evidence="4">Variable outer membrane protein</fullName>
    </recommendedName>
</protein>
<keyword evidence="1" id="KW-0472">Membrane</keyword>
<sequence>MFNLISSSLPLPPVTSLLSIAFFASESEASFLPRLASPPFNLVINAVFSVLTTITLPFTSSEIPAIFSKDSNLVPTANINCNVPASNDPFLFASVSKPSSSFLIFFPIALASSSIDLTRVSTSLTLSAKALASFIFLLIFAKSSTVPSDLATSSLLSSGPPLLHDVNTINKVIIIALILFLIFLRAPFTSL</sequence>
<feature type="transmembrane region" description="Helical" evidence="1">
    <location>
        <begin position="130"/>
        <end position="148"/>
    </location>
</feature>
<feature type="transmembrane region" description="Helical" evidence="1">
    <location>
        <begin position="168"/>
        <end position="188"/>
    </location>
</feature>
<reference evidence="2 3" key="4">
    <citation type="journal article" date="2016" name="Genome Announc.">
        <title>Chromosome and Plasmids of the Tick-Borne Relapsing Fever Agent Borrelia hermsii.</title>
        <authorList>
            <person name="Barbour A.G."/>
        </authorList>
    </citation>
    <scope>NUCLEOTIDE SEQUENCE [LARGE SCALE GENOMIC DNA]</scope>
    <source>
        <strain evidence="2 3">HS1</strain>
    </source>
</reference>
<evidence type="ECO:0000313" key="3">
    <source>
        <dbReference type="Proteomes" id="UP000078430"/>
    </source>
</evidence>
<keyword evidence="3" id="KW-1185">Reference proteome</keyword>
<evidence type="ECO:0000256" key="1">
    <source>
        <dbReference type="SAM" id="Phobius"/>
    </source>
</evidence>
<reference evidence="2 3" key="1">
    <citation type="journal article" date="1985" name="Nature">
        <title>Transposition of structural genes to an expression sequence on a linear plasmid causes antigenic variation in the bacterium Borrelia hermsii.</title>
        <authorList>
            <person name="Plasterk R.H."/>
            <person name="Simon M.I."/>
            <person name="Barbour A.G."/>
        </authorList>
    </citation>
    <scope>NUCLEOTIDE SEQUENCE [LARGE SCALE GENOMIC DNA]</scope>
    <source>
        <strain evidence="2 3">HS1</strain>
    </source>
</reference>
<keyword evidence="1" id="KW-1133">Transmembrane helix</keyword>
<evidence type="ECO:0008006" key="4">
    <source>
        <dbReference type="Google" id="ProtNLM"/>
    </source>
</evidence>
<evidence type="ECO:0000313" key="2">
    <source>
        <dbReference type="EMBL" id="ANA43926.1"/>
    </source>
</evidence>
<organism evidence="2 3">
    <name type="scientific">Borrelia hermsii HS1</name>
    <dbReference type="NCBI Taxonomy" id="1867252"/>
    <lineage>
        <taxon>Bacteria</taxon>
        <taxon>Pseudomonadati</taxon>
        <taxon>Spirochaetota</taxon>
        <taxon>Spirochaetia</taxon>
        <taxon>Spirochaetales</taxon>
        <taxon>Borreliaceae</taxon>
        <taxon>Borrelia</taxon>
    </lineage>
</organism>
<dbReference type="EMBL" id="CP015331">
    <property type="protein sequence ID" value="ANA43926.1"/>
    <property type="molecule type" value="Genomic_DNA"/>
</dbReference>
<geneLocation type="plasmid" evidence="2 3">
    <name>lpN31</name>
</geneLocation>
<dbReference type="Proteomes" id="UP000078430">
    <property type="component" value="Plasmid lpN31"/>
</dbReference>
<gene>
    <name evidence="2" type="ORF">AXX13_N24</name>
</gene>
<proteinExistence type="predicted"/>
<reference evidence="2 3" key="2">
    <citation type="journal article" date="1990" name="Proc. Natl. Acad. Sci. U.S.A.">
        <title>Juxtaposition of expressed variable antigen genes with a conserved telomere in the bacterium Borrelia hermsii.</title>
        <authorList>
            <person name="Kitten T."/>
            <person name="Barbour A.G."/>
        </authorList>
    </citation>
    <scope>NUCLEOTIDE SEQUENCE [LARGE SCALE GENOMIC DNA]</scope>
    <source>
        <strain evidence="2 3">HS1</strain>
    </source>
</reference>
<keyword evidence="2" id="KW-0614">Plasmid</keyword>
<keyword evidence="1" id="KW-0812">Transmembrane</keyword>